<dbReference type="RefSeq" id="WP_221029245.1">
    <property type="nucleotide sequence ID" value="NZ_CP139781.1"/>
</dbReference>
<evidence type="ECO:0000256" key="3">
    <source>
        <dbReference type="ARBA" id="ARBA00022448"/>
    </source>
</evidence>
<feature type="chain" id="PRO_5045898916" evidence="8">
    <location>
        <begin position="31"/>
        <end position="508"/>
    </location>
</feature>
<evidence type="ECO:0000256" key="7">
    <source>
        <dbReference type="ARBA" id="ARBA00023237"/>
    </source>
</evidence>
<keyword evidence="6" id="KW-0472">Membrane</keyword>
<gene>
    <name evidence="9" type="ORF">K1X11_021215</name>
</gene>
<evidence type="ECO:0000256" key="8">
    <source>
        <dbReference type="SAM" id="SignalP"/>
    </source>
</evidence>
<keyword evidence="3" id="KW-0813">Transport</keyword>
<keyword evidence="10" id="KW-1185">Reference proteome</keyword>
<evidence type="ECO:0000313" key="9">
    <source>
        <dbReference type="EMBL" id="WRQ87342.1"/>
    </source>
</evidence>
<keyword evidence="4" id="KW-1134">Transmembrane beta strand</keyword>
<dbReference type="Proteomes" id="UP000738431">
    <property type="component" value="Chromosome"/>
</dbReference>
<name>A0ABZ1C6I7_9BACT</name>
<comment type="similarity">
    <text evidence="2">Belongs to the outer membrane factor (OMF) (TC 1.B.17) family.</text>
</comment>
<dbReference type="InterPro" id="IPR051906">
    <property type="entry name" value="TolC-like"/>
</dbReference>
<evidence type="ECO:0000313" key="10">
    <source>
        <dbReference type="Proteomes" id="UP000738431"/>
    </source>
</evidence>
<sequence>MSRSYLPSLRPLLSSAFLGGLCLAALPTAAADSGPVMTLDECVEAALANNHERPASQFAVAMAEARHQQAMAGYWPQVKLSAGYERLDENPNYIFPASQMYIPPQTVQVPAGTALINVPAGVFGPNPVQLPVSTPAQTITTDGSLFGVPEQEISLMDRDYLAASVDLTWLVYDGGMRRGYREQAGAYRDIMLQEARRTDLQIVDSVKRLYYGAVLARRLHEIGNDTLARMEATLSLTESLYQEGSGTVKKTDFLDNKIMVETIRGLVAQLEKNEAMAGAALAFTMGRSWRDSVTPADKELPWLPITPDLNNLVSAAYEFSPDWSRLEAALRAAEGGVRTARSGYHPKVALTGRLHRFWNDQTVGLASDNNKKGWGVGVGLEVPLFDGFLTRGRVAEARAQLGQLKEQKFLLQEGIGLRVRDIVLSITAAEKARESSRVAMESATENRDLNVRAYQAELVETDKVIRAQLTEAIMIAQHYKALYDHIALQSQLQFVVGSELSSRFQALR</sequence>
<organism evidence="9 10">
    <name type="scientific">Actomonas aquatica</name>
    <dbReference type="NCBI Taxonomy" id="2866162"/>
    <lineage>
        <taxon>Bacteria</taxon>
        <taxon>Pseudomonadati</taxon>
        <taxon>Verrucomicrobiota</taxon>
        <taxon>Opitutia</taxon>
        <taxon>Opitutales</taxon>
        <taxon>Opitutaceae</taxon>
        <taxon>Actomonas</taxon>
    </lineage>
</organism>
<keyword evidence="8" id="KW-0732">Signal</keyword>
<evidence type="ECO:0000256" key="1">
    <source>
        <dbReference type="ARBA" id="ARBA00004442"/>
    </source>
</evidence>
<keyword evidence="7" id="KW-0998">Cell outer membrane</keyword>
<dbReference type="PANTHER" id="PTHR30026">
    <property type="entry name" value="OUTER MEMBRANE PROTEIN TOLC"/>
    <property type="match status" value="1"/>
</dbReference>
<dbReference type="PANTHER" id="PTHR30026:SF20">
    <property type="entry name" value="OUTER MEMBRANE PROTEIN TOLC"/>
    <property type="match status" value="1"/>
</dbReference>
<dbReference type="Pfam" id="PF02321">
    <property type="entry name" value="OEP"/>
    <property type="match status" value="2"/>
</dbReference>
<proteinExistence type="inferred from homology"/>
<evidence type="ECO:0000256" key="2">
    <source>
        <dbReference type="ARBA" id="ARBA00007613"/>
    </source>
</evidence>
<dbReference type="Gene3D" id="1.20.1600.10">
    <property type="entry name" value="Outer membrane efflux proteins (OEP)"/>
    <property type="match status" value="1"/>
</dbReference>
<dbReference type="SUPFAM" id="SSF56954">
    <property type="entry name" value="Outer membrane efflux proteins (OEP)"/>
    <property type="match status" value="1"/>
</dbReference>
<comment type="subcellular location">
    <subcellularLocation>
        <location evidence="1">Cell outer membrane</location>
    </subcellularLocation>
</comment>
<evidence type="ECO:0000256" key="4">
    <source>
        <dbReference type="ARBA" id="ARBA00022452"/>
    </source>
</evidence>
<protein>
    <submittedName>
        <fullName evidence="9">TolC family protein</fullName>
    </submittedName>
</protein>
<reference evidence="9 10" key="2">
    <citation type="submission" date="2023-12" db="EMBL/GenBank/DDBJ databases">
        <title>Description of an unclassified Opitutus bacterium of Verrucomicrobiota.</title>
        <authorList>
            <person name="Zhang D.-F."/>
        </authorList>
    </citation>
    <scope>NUCLEOTIDE SEQUENCE [LARGE SCALE GENOMIC DNA]</scope>
    <source>
        <strain evidence="9 10">WL0086</strain>
    </source>
</reference>
<reference evidence="9 10" key="1">
    <citation type="submission" date="2021-08" db="EMBL/GenBank/DDBJ databases">
        <authorList>
            <person name="Zhang D."/>
            <person name="Zhang A."/>
            <person name="Wang L."/>
        </authorList>
    </citation>
    <scope>NUCLEOTIDE SEQUENCE [LARGE SCALE GENOMIC DNA]</scope>
    <source>
        <strain evidence="9 10">WL0086</strain>
    </source>
</reference>
<dbReference type="EMBL" id="CP139781">
    <property type="protein sequence ID" value="WRQ87342.1"/>
    <property type="molecule type" value="Genomic_DNA"/>
</dbReference>
<evidence type="ECO:0000256" key="5">
    <source>
        <dbReference type="ARBA" id="ARBA00022692"/>
    </source>
</evidence>
<evidence type="ECO:0000256" key="6">
    <source>
        <dbReference type="ARBA" id="ARBA00023136"/>
    </source>
</evidence>
<dbReference type="InterPro" id="IPR003423">
    <property type="entry name" value="OMP_efflux"/>
</dbReference>
<keyword evidence="5" id="KW-0812">Transmembrane</keyword>
<feature type="signal peptide" evidence="8">
    <location>
        <begin position="1"/>
        <end position="30"/>
    </location>
</feature>
<accession>A0ABZ1C6I7</accession>